<feature type="region of interest" description="Disordered" evidence="1">
    <location>
        <begin position="135"/>
        <end position="157"/>
    </location>
</feature>
<accession>A0A9N8GWQ3</accession>
<protein>
    <submittedName>
        <fullName evidence="2">Protein of uncharacterized function (DUF3577)</fullName>
    </submittedName>
</protein>
<comment type="caution">
    <text evidence="2">The sequence shown here is derived from an EMBL/GenBank/DDBJ whole genome shotgun (WGS) entry which is preliminary data.</text>
</comment>
<dbReference type="RefSeq" id="WP_164455044.1">
    <property type="nucleotide sequence ID" value="NZ_AP022372.1"/>
</dbReference>
<proteinExistence type="predicted"/>
<dbReference type="NCBIfam" id="NF040584">
    <property type="entry name" value="STY4534_fam"/>
    <property type="match status" value="1"/>
</dbReference>
<name>A0A9N8GWQ3_PRORE</name>
<evidence type="ECO:0000313" key="3">
    <source>
        <dbReference type="Proteomes" id="UP000834611"/>
    </source>
</evidence>
<organism evidence="2 3">
    <name type="scientific">Providencia rettgeri</name>
    <dbReference type="NCBI Taxonomy" id="587"/>
    <lineage>
        <taxon>Bacteria</taxon>
        <taxon>Pseudomonadati</taxon>
        <taxon>Pseudomonadota</taxon>
        <taxon>Gammaproteobacteria</taxon>
        <taxon>Enterobacterales</taxon>
        <taxon>Morganellaceae</taxon>
        <taxon>Providencia</taxon>
    </lineage>
</organism>
<dbReference type="Proteomes" id="UP000834611">
    <property type="component" value="Unassembled WGS sequence"/>
</dbReference>
<sequence length="157" mass="17172">MTSKPAQHSSSENKYFNLHVNGIGYINHIRLANGSKGQFLTATINALSGHTDSPTYVRFDTTVVGDNTISLIKRCIKSVDEDKKVLIGFTLSNLASEIFTLSKGDHAGEQRVSLKARLLNVDWIKIGKETVYKAEKSQSTPPANGQAVPEEYAADSF</sequence>
<reference evidence="2" key="1">
    <citation type="submission" date="2020-05" db="EMBL/GenBank/DDBJ databases">
        <authorList>
            <person name="Delgado-Blas J."/>
        </authorList>
    </citation>
    <scope>NUCLEOTIDE SEQUENCE</scope>
    <source>
        <strain evidence="2">BB1453</strain>
    </source>
</reference>
<dbReference type="Pfam" id="PF12101">
    <property type="entry name" value="DUF3577"/>
    <property type="match status" value="1"/>
</dbReference>
<dbReference type="InterPro" id="IPR021960">
    <property type="entry name" value="DUF3577"/>
</dbReference>
<evidence type="ECO:0000313" key="2">
    <source>
        <dbReference type="EMBL" id="CAB5688698.1"/>
    </source>
</evidence>
<evidence type="ECO:0000256" key="1">
    <source>
        <dbReference type="SAM" id="MobiDB-lite"/>
    </source>
</evidence>
<dbReference type="EMBL" id="CAHPSF010000003">
    <property type="protein sequence ID" value="CAB5688698.1"/>
    <property type="molecule type" value="Genomic_DNA"/>
</dbReference>
<gene>
    <name evidence="2" type="ORF">GHA_01754</name>
</gene>
<dbReference type="AlphaFoldDB" id="A0A9N8GWQ3"/>